<dbReference type="GO" id="GO:0009279">
    <property type="term" value="C:cell outer membrane"/>
    <property type="evidence" value="ECO:0007669"/>
    <property type="project" value="InterPro"/>
</dbReference>
<reference evidence="1 2" key="1">
    <citation type="submission" date="2016-10" db="EMBL/GenBank/DDBJ databases">
        <authorList>
            <person name="de Groot N.N."/>
        </authorList>
    </citation>
    <scope>NUCLEOTIDE SEQUENCE [LARGE SCALE GENOMIC DNA]</scope>
    <source>
        <strain evidence="1 2">EP1-55-1</strain>
    </source>
</reference>
<dbReference type="InterPro" id="IPR020889">
    <property type="entry name" value="LipoPS_assembly_LptD"/>
</dbReference>
<dbReference type="GO" id="GO:0043165">
    <property type="term" value="P:Gram-negative-bacterium-type cell outer membrane assembly"/>
    <property type="evidence" value="ECO:0007669"/>
    <property type="project" value="InterPro"/>
</dbReference>
<dbReference type="EMBL" id="FOXB01000005">
    <property type="protein sequence ID" value="SFP06506.1"/>
    <property type="molecule type" value="Genomic_DNA"/>
</dbReference>
<dbReference type="PANTHER" id="PTHR30189">
    <property type="entry name" value="LPS-ASSEMBLY PROTEIN"/>
    <property type="match status" value="1"/>
</dbReference>
<dbReference type="STRING" id="223786.SAMN05216234_10583"/>
<gene>
    <name evidence="1" type="ORF">SAMN05216234_10583</name>
</gene>
<dbReference type="RefSeq" id="WP_092911064.1">
    <property type="nucleotide sequence ID" value="NZ_FOXB01000005.1"/>
</dbReference>
<protein>
    <submittedName>
        <fullName evidence="1">LPS-assembly protein</fullName>
    </submittedName>
</protein>
<name>A0A1I5MC28_9BACT</name>
<accession>A0A1I5MC28</accession>
<dbReference type="GO" id="GO:0015920">
    <property type="term" value="P:lipopolysaccharide transport"/>
    <property type="evidence" value="ECO:0007669"/>
    <property type="project" value="InterPro"/>
</dbReference>
<keyword evidence="2" id="KW-1185">Reference proteome</keyword>
<proteinExistence type="inferred from homology"/>
<organism evidence="1 2">
    <name type="scientific">Hydrogenimonas thermophila</name>
    <dbReference type="NCBI Taxonomy" id="223786"/>
    <lineage>
        <taxon>Bacteria</taxon>
        <taxon>Pseudomonadati</taxon>
        <taxon>Campylobacterota</taxon>
        <taxon>Epsilonproteobacteria</taxon>
        <taxon>Campylobacterales</taxon>
        <taxon>Hydrogenimonadaceae</taxon>
        <taxon>Hydrogenimonas</taxon>
    </lineage>
</organism>
<dbReference type="HAMAP" id="MF_01411">
    <property type="entry name" value="LPS_assembly_LptD"/>
    <property type="match status" value="1"/>
</dbReference>
<dbReference type="PANTHER" id="PTHR30189:SF1">
    <property type="entry name" value="LPS-ASSEMBLY PROTEIN LPTD"/>
    <property type="match status" value="1"/>
</dbReference>
<sequence>MRIFIFLLIFFYCLAFGKSEFQPKVEIFASKILYLNNLVNASGDVVVLYNNTILLSDRAIYDQNRSLLELFGNVEIIKGIKYGSLSDYAKFDLKENDASFTSIFLTQTETALWAKGSNAEKKAHIITLRNALVSSCDVECPDWTMHFSTLEYDEEKEWLNVWNPLIYMGDVPVLYFPYIGFSTNTKRRSGLLYPSLGISSRDGFIYRQPIYIATSPEWDLEFDPQIRSLRGKGIFSTLRFVDSPNSHGSFTTGYFRNKSSYVNQYNIKNSSHYGYQLLYNSAKLFSDNQKSSRDGIYLDITYLKDPDYLNLQKESLVELLYSSQIQSRINYYFDTPQYYAGIYGKYFIDTSLQNNKETIQTFPIVQLHKYQNIVLDWNNLQYSADYKISNFFTGSGQHTQLQEINLPLTFYGSLFGDYIKYSISENMYYAYIGYQNIDLSGKESYYKFFRNYHKIDLYSDLARPYANFFHTLQLRATYNRPSYTTESGYIDQNISVLRSPKENMILSAVNYFYDFSGKEWLFYRVSQPLYFENSEHDYGDIENEIRLKFWNNYELYSNIFYSYYKHNITSESSHIKYRDSVYDIMLTHFYKKTEEEIVSDFFTFSTRVKYNEGSDVYASFAYNNIDSTLLKWEAGIQLFRGCWDFLLGIKNEKRPILTSIGAESINNFAVYFQINLFPLGGISQVYEQRF</sequence>
<dbReference type="AlphaFoldDB" id="A0A1I5MC28"/>
<evidence type="ECO:0000313" key="2">
    <source>
        <dbReference type="Proteomes" id="UP000199227"/>
    </source>
</evidence>
<evidence type="ECO:0000313" key="1">
    <source>
        <dbReference type="EMBL" id="SFP06506.1"/>
    </source>
</evidence>
<dbReference type="InterPro" id="IPR050218">
    <property type="entry name" value="LptD"/>
</dbReference>
<dbReference type="Proteomes" id="UP000199227">
    <property type="component" value="Unassembled WGS sequence"/>
</dbReference>
<dbReference type="GO" id="GO:1990351">
    <property type="term" value="C:transporter complex"/>
    <property type="evidence" value="ECO:0007669"/>
    <property type="project" value="TreeGrafter"/>
</dbReference>